<evidence type="ECO:0000313" key="4">
    <source>
        <dbReference type="Proteomes" id="UP000603227"/>
    </source>
</evidence>
<gene>
    <name evidence="3" type="ORF">GCM10017771_91610</name>
</gene>
<dbReference type="CDD" id="cd19152">
    <property type="entry name" value="AKR_AKR15A"/>
    <property type="match status" value="1"/>
</dbReference>
<name>A0A918ZSA6_9ACTN</name>
<dbReference type="AlphaFoldDB" id="A0A918ZSA6"/>
<reference evidence="3" key="2">
    <citation type="submission" date="2020-09" db="EMBL/GenBank/DDBJ databases">
        <authorList>
            <person name="Sun Q."/>
            <person name="Zhou Y."/>
        </authorList>
    </citation>
    <scope>NUCLEOTIDE SEQUENCE</scope>
    <source>
        <strain evidence="3">CGMCC 4.7403</strain>
    </source>
</reference>
<reference evidence="3" key="1">
    <citation type="journal article" date="2014" name="Int. J. Syst. Evol. Microbiol.">
        <title>Complete genome sequence of Corynebacterium casei LMG S-19264T (=DSM 44701T), isolated from a smear-ripened cheese.</title>
        <authorList>
            <consortium name="US DOE Joint Genome Institute (JGI-PGF)"/>
            <person name="Walter F."/>
            <person name="Albersmeier A."/>
            <person name="Kalinowski J."/>
            <person name="Ruckert C."/>
        </authorList>
    </citation>
    <scope>NUCLEOTIDE SEQUENCE</scope>
    <source>
        <strain evidence="3">CGMCC 4.7403</strain>
    </source>
</reference>
<dbReference type="Pfam" id="PF00248">
    <property type="entry name" value="Aldo_ket_red"/>
    <property type="match status" value="1"/>
</dbReference>
<comment type="caution">
    <text evidence="3">The sequence shown here is derived from an EMBL/GenBank/DDBJ whole genome shotgun (WGS) entry which is preliminary data.</text>
</comment>
<dbReference type="Gene3D" id="3.20.20.100">
    <property type="entry name" value="NADP-dependent oxidoreductase domain"/>
    <property type="match status" value="1"/>
</dbReference>
<dbReference type="InterPro" id="IPR036812">
    <property type="entry name" value="NAD(P)_OxRdtase_dom_sf"/>
</dbReference>
<dbReference type="PANTHER" id="PTHR42686:SF1">
    <property type="entry name" value="GH17980P-RELATED"/>
    <property type="match status" value="1"/>
</dbReference>
<protein>
    <submittedName>
        <fullName evidence="3">Oxidoreductase</fullName>
    </submittedName>
</protein>
<organism evidence="3 4">
    <name type="scientific">Streptomyces capitiformicae</name>
    <dbReference type="NCBI Taxonomy" id="2014920"/>
    <lineage>
        <taxon>Bacteria</taxon>
        <taxon>Bacillati</taxon>
        <taxon>Actinomycetota</taxon>
        <taxon>Actinomycetes</taxon>
        <taxon>Kitasatosporales</taxon>
        <taxon>Streptomycetaceae</taxon>
        <taxon>Streptomyces</taxon>
    </lineage>
</organism>
<dbReference type="GO" id="GO:0005829">
    <property type="term" value="C:cytosol"/>
    <property type="evidence" value="ECO:0007669"/>
    <property type="project" value="TreeGrafter"/>
</dbReference>
<feature type="region of interest" description="Disordered" evidence="1">
    <location>
        <begin position="338"/>
        <end position="390"/>
    </location>
</feature>
<dbReference type="InterPro" id="IPR020471">
    <property type="entry name" value="AKR"/>
</dbReference>
<dbReference type="GO" id="GO:0016491">
    <property type="term" value="F:oxidoreductase activity"/>
    <property type="evidence" value="ECO:0007669"/>
    <property type="project" value="InterPro"/>
</dbReference>
<accession>A0A918ZSA6</accession>
<dbReference type="Proteomes" id="UP000603227">
    <property type="component" value="Unassembled WGS sequence"/>
</dbReference>
<dbReference type="InterPro" id="IPR023210">
    <property type="entry name" value="NADP_OxRdtase_dom"/>
</dbReference>
<keyword evidence="4" id="KW-1185">Reference proteome</keyword>
<feature type="compositionally biased region" description="Pro residues" evidence="1">
    <location>
        <begin position="375"/>
        <end position="390"/>
    </location>
</feature>
<dbReference type="PANTHER" id="PTHR42686">
    <property type="entry name" value="GH17980P-RELATED"/>
    <property type="match status" value="1"/>
</dbReference>
<evidence type="ECO:0000313" key="3">
    <source>
        <dbReference type="EMBL" id="GHE67850.1"/>
    </source>
</evidence>
<feature type="domain" description="NADP-dependent oxidoreductase" evidence="2">
    <location>
        <begin position="33"/>
        <end position="317"/>
    </location>
</feature>
<dbReference type="EMBL" id="BNAT01000068">
    <property type="protein sequence ID" value="GHE67850.1"/>
    <property type="molecule type" value="Genomic_DNA"/>
</dbReference>
<evidence type="ECO:0000259" key="2">
    <source>
        <dbReference type="Pfam" id="PF00248"/>
    </source>
</evidence>
<evidence type="ECO:0000256" key="1">
    <source>
        <dbReference type="SAM" id="MobiDB-lite"/>
    </source>
</evidence>
<sequence>MSGGLDSAPLDIHEEGVMPRRRVARTSVGLTALGFGAAVIGNLYRTTSAADASAAVDAAWDAGIRYFDTAPHYGLGLSEQRLGAALRQRPREEYVVSSKVGRLLVPNERPQGVDSEGFVVPDDLRRQWDFSRDGVLRSIEDSLRRTGLDRLDIVYVHDPDDHWRQAADEALPALAELRDQVVVGAIGAGMNQSAMLARFLRETAADVVMLAGRYTLLDQSALDDVLPAAREAGKSVVAAGVFNSGLLSRPRPAEGMKYDYQDAPRELVARARAIAEVCEEHGTSLPAAAIAFPTTHPSTVNVTLGMRDRAQVTQNVALQRSAVPRALWADLRDRGLIRQDVPSPPAVSLDAAEGRARPPSSLPRPTRPITRATPRPSPGKPVPLPPLRKH</sequence>
<dbReference type="SUPFAM" id="SSF51430">
    <property type="entry name" value="NAD(P)-linked oxidoreductase"/>
    <property type="match status" value="1"/>
</dbReference>
<proteinExistence type="predicted"/>